<dbReference type="InterPro" id="IPR015422">
    <property type="entry name" value="PyrdxlP-dep_Trfase_small"/>
</dbReference>
<reference evidence="7 8" key="1">
    <citation type="submission" date="2019-02" db="EMBL/GenBank/DDBJ databases">
        <title>Deep-cultivation of Planctomycetes and their phenomic and genomic characterization uncovers novel biology.</title>
        <authorList>
            <person name="Wiegand S."/>
            <person name="Jogler M."/>
            <person name="Boedeker C."/>
            <person name="Pinto D."/>
            <person name="Vollmers J."/>
            <person name="Rivas-Marin E."/>
            <person name="Kohn T."/>
            <person name="Peeters S.H."/>
            <person name="Heuer A."/>
            <person name="Rast P."/>
            <person name="Oberbeckmann S."/>
            <person name="Bunk B."/>
            <person name="Jeske O."/>
            <person name="Meyerdierks A."/>
            <person name="Storesund J.E."/>
            <person name="Kallscheuer N."/>
            <person name="Luecker S."/>
            <person name="Lage O.M."/>
            <person name="Pohl T."/>
            <person name="Merkel B.J."/>
            <person name="Hornburger P."/>
            <person name="Mueller R.-W."/>
            <person name="Bruemmer F."/>
            <person name="Labrenz M."/>
            <person name="Spormann A.M."/>
            <person name="Op den Camp H."/>
            <person name="Overmann J."/>
            <person name="Amann R."/>
            <person name="Jetten M.S.M."/>
            <person name="Mascher T."/>
            <person name="Medema M.H."/>
            <person name="Devos D.P."/>
            <person name="Kaster A.-K."/>
            <person name="Ovreas L."/>
            <person name="Rohde M."/>
            <person name="Galperin M.Y."/>
            <person name="Jogler C."/>
        </authorList>
    </citation>
    <scope>NUCLEOTIDE SEQUENCE [LARGE SCALE GENOMIC DNA]</scope>
    <source>
        <strain evidence="7 8">EC9</strain>
    </source>
</reference>
<dbReference type="AlphaFoldDB" id="A0A517LX01"/>
<dbReference type="PIRSF" id="PIRSF000390">
    <property type="entry name" value="PLP_StrS"/>
    <property type="match status" value="1"/>
</dbReference>
<proteinExistence type="inferred from homology"/>
<evidence type="ECO:0000256" key="5">
    <source>
        <dbReference type="RuleBase" id="RU004508"/>
    </source>
</evidence>
<keyword evidence="6" id="KW-0812">Transmembrane</keyword>
<dbReference type="EMBL" id="CP036261">
    <property type="protein sequence ID" value="QDS87147.1"/>
    <property type="molecule type" value="Genomic_DNA"/>
</dbReference>
<dbReference type="Gene3D" id="3.40.640.10">
    <property type="entry name" value="Type I PLP-dependent aspartate aminotransferase-like (Major domain)"/>
    <property type="match status" value="1"/>
</dbReference>
<dbReference type="PANTHER" id="PTHR30244">
    <property type="entry name" value="TRANSAMINASE"/>
    <property type="match status" value="1"/>
</dbReference>
<feature type="modified residue" description="N6-(pyridoxal phosphate)lysine" evidence="4">
    <location>
        <position position="191"/>
    </location>
</feature>
<keyword evidence="6" id="KW-0472">Membrane</keyword>
<evidence type="ECO:0000256" key="4">
    <source>
        <dbReference type="PIRSR" id="PIRSR000390-2"/>
    </source>
</evidence>
<feature type="active site" description="Proton acceptor" evidence="3">
    <location>
        <position position="191"/>
    </location>
</feature>
<keyword evidence="8" id="KW-1185">Reference proteome</keyword>
<dbReference type="RefSeq" id="WP_145343327.1">
    <property type="nucleotide sequence ID" value="NZ_CP036261.1"/>
</dbReference>
<dbReference type="InterPro" id="IPR015424">
    <property type="entry name" value="PyrdxlP-dep_Trfase"/>
</dbReference>
<keyword evidence="7" id="KW-0808">Transferase</keyword>
<dbReference type="SUPFAM" id="SSF53383">
    <property type="entry name" value="PLP-dependent transferases"/>
    <property type="match status" value="1"/>
</dbReference>
<dbReference type="EC" id="2.6.1.50" evidence="7"/>
<dbReference type="OrthoDB" id="257609at2"/>
<evidence type="ECO:0000256" key="6">
    <source>
        <dbReference type="SAM" id="Phobius"/>
    </source>
</evidence>
<evidence type="ECO:0000256" key="1">
    <source>
        <dbReference type="ARBA" id="ARBA00022898"/>
    </source>
</evidence>
<keyword evidence="6" id="KW-1133">Transmembrane helix</keyword>
<gene>
    <name evidence="7" type="primary">stsC</name>
    <name evidence="7" type="ORF">EC9_13230</name>
</gene>
<organism evidence="7 8">
    <name type="scientific">Rosistilla ulvae</name>
    <dbReference type="NCBI Taxonomy" id="1930277"/>
    <lineage>
        <taxon>Bacteria</taxon>
        <taxon>Pseudomonadati</taxon>
        <taxon>Planctomycetota</taxon>
        <taxon>Planctomycetia</taxon>
        <taxon>Pirellulales</taxon>
        <taxon>Pirellulaceae</taxon>
        <taxon>Rosistilla</taxon>
    </lineage>
</organism>
<keyword evidence="7" id="KW-0032">Aminotransferase</keyword>
<dbReference type="Pfam" id="PF01041">
    <property type="entry name" value="DegT_DnrJ_EryC1"/>
    <property type="match status" value="1"/>
</dbReference>
<dbReference type="GO" id="GO:0047310">
    <property type="term" value="F:glutamine-scyllo-inositol transaminase activity"/>
    <property type="evidence" value="ECO:0007669"/>
    <property type="project" value="UniProtKB-EC"/>
</dbReference>
<evidence type="ECO:0000313" key="7">
    <source>
        <dbReference type="EMBL" id="QDS87147.1"/>
    </source>
</evidence>
<dbReference type="PANTHER" id="PTHR30244:SF36">
    <property type="entry name" value="3-OXO-GLUCOSE-6-PHOSPHATE:GLUTAMATE AMINOTRANSFERASE"/>
    <property type="match status" value="1"/>
</dbReference>
<dbReference type="Proteomes" id="UP000319557">
    <property type="component" value="Chromosome"/>
</dbReference>
<evidence type="ECO:0000256" key="3">
    <source>
        <dbReference type="PIRSR" id="PIRSR000390-1"/>
    </source>
</evidence>
<sequence>MPHVATADPLPLPTWPPTSPAIVDSIRQAAESGDWGKYAAQASLSLADRLASRFAVEHVRLCASGTAAVELALRAVQVRPDSEVILAGYDYPGNIRAIEAVGAKPVIVDTEPGRWVIDADLVEQAIGESTTAILASHLYGDLFDAKRLRELADQRGIALVEDACQVHGASLTGKPAGSWGHVGVLSFGASKLMTSGCGGALLSSNDRIAQRATLAAGRPSGIAPLSGLQAAALLPQLATLDDWNAQRRTAVARLKQLLVGSRIWQFAEAMPYESETTYFKAAWFLPVGVSRDSVIAAGLAAGIPLGTGFNGFLRRARRRYRTVGDLSQSETCNDRSVVMDHRVLLADLDVIDTIAERLLAIERDLESKADA</sequence>
<dbReference type="InterPro" id="IPR015421">
    <property type="entry name" value="PyrdxlP-dep_Trfase_major"/>
</dbReference>
<dbReference type="GO" id="GO:0000271">
    <property type="term" value="P:polysaccharide biosynthetic process"/>
    <property type="evidence" value="ECO:0007669"/>
    <property type="project" value="TreeGrafter"/>
</dbReference>
<protein>
    <submittedName>
        <fullName evidence="7">L-glutamine:scyllo-inosose aminotransferase</fullName>
        <ecNumber evidence="7">2.6.1.50</ecNumber>
    </submittedName>
</protein>
<comment type="similarity">
    <text evidence="2 5">Belongs to the DegT/DnrJ/EryC1 family.</text>
</comment>
<accession>A0A517LX01</accession>
<feature type="transmembrane region" description="Helical" evidence="6">
    <location>
        <begin position="294"/>
        <end position="313"/>
    </location>
</feature>
<evidence type="ECO:0000256" key="2">
    <source>
        <dbReference type="ARBA" id="ARBA00037999"/>
    </source>
</evidence>
<dbReference type="GO" id="GO:0030170">
    <property type="term" value="F:pyridoxal phosphate binding"/>
    <property type="evidence" value="ECO:0007669"/>
    <property type="project" value="TreeGrafter"/>
</dbReference>
<dbReference type="InterPro" id="IPR000653">
    <property type="entry name" value="DegT/StrS_aminotransferase"/>
</dbReference>
<dbReference type="Gene3D" id="3.90.1150.10">
    <property type="entry name" value="Aspartate Aminotransferase, domain 1"/>
    <property type="match status" value="1"/>
</dbReference>
<dbReference type="KEGG" id="ruv:EC9_13230"/>
<keyword evidence="1 4" id="KW-0663">Pyridoxal phosphate</keyword>
<name>A0A517LX01_9BACT</name>
<evidence type="ECO:0000313" key="8">
    <source>
        <dbReference type="Proteomes" id="UP000319557"/>
    </source>
</evidence>